<keyword evidence="3" id="KW-0378">Hydrolase</keyword>
<dbReference type="Pfam" id="PF00561">
    <property type="entry name" value="Abhydrolase_1"/>
    <property type="match status" value="1"/>
</dbReference>
<evidence type="ECO:0000313" key="4">
    <source>
        <dbReference type="Proteomes" id="UP000198680"/>
    </source>
</evidence>
<dbReference type="GO" id="GO:0016787">
    <property type="term" value="F:hydrolase activity"/>
    <property type="evidence" value="ECO:0007669"/>
    <property type="project" value="UniProtKB-KW"/>
</dbReference>
<dbReference type="SUPFAM" id="SSF53474">
    <property type="entry name" value="alpha/beta-Hydrolases"/>
    <property type="match status" value="1"/>
</dbReference>
<dbReference type="PANTHER" id="PTHR37574:SF1">
    <property type="entry name" value="LIPASE B"/>
    <property type="match status" value="1"/>
</dbReference>
<dbReference type="Gene3D" id="3.40.50.1820">
    <property type="entry name" value="alpha/beta hydrolase"/>
    <property type="match status" value="1"/>
</dbReference>
<feature type="transmembrane region" description="Helical" evidence="1">
    <location>
        <begin position="12"/>
        <end position="33"/>
    </location>
</feature>
<dbReference type="InterPro" id="IPR029058">
    <property type="entry name" value="AB_hydrolase_fold"/>
</dbReference>
<dbReference type="InterPro" id="IPR000073">
    <property type="entry name" value="AB_hydrolase_1"/>
</dbReference>
<proteinExistence type="predicted"/>
<organism evidence="3 4">
    <name type="scientific">Geodermatophilus siccatus</name>
    <dbReference type="NCBI Taxonomy" id="1137991"/>
    <lineage>
        <taxon>Bacteria</taxon>
        <taxon>Bacillati</taxon>
        <taxon>Actinomycetota</taxon>
        <taxon>Actinomycetes</taxon>
        <taxon>Geodermatophilales</taxon>
        <taxon>Geodermatophilaceae</taxon>
        <taxon>Geodermatophilus</taxon>
    </lineage>
</organism>
<keyword evidence="1" id="KW-0472">Membrane</keyword>
<name>A0A1G9UM75_9ACTN</name>
<accession>A0A1G9UM75</accession>
<dbReference type="EMBL" id="FNHE01000007">
    <property type="protein sequence ID" value="SDM61026.1"/>
    <property type="molecule type" value="Genomic_DNA"/>
</dbReference>
<evidence type="ECO:0000256" key="1">
    <source>
        <dbReference type="SAM" id="Phobius"/>
    </source>
</evidence>
<dbReference type="OrthoDB" id="8871309at2"/>
<evidence type="ECO:0000259" key="2">
    <source>
        <dbReference type="Pfam" id="PF00561"/>
    </source>
</evidence>
<reference evidence="4" key="1">
    <citation type="submission" date="2016-10" db="EMBL/GenBank/DDBJ databases">
        <authorList>
            <person name="Varghese N."/>
            <person name="Submissions S."/>
        </authorList>
    </citation>
    <scope>NUCLEOTIDE SEQUENCE [LARGE SCALE GENOMIC DNA]</scope>
    <source>
        <strain evidence="4">DSM 45419</strain>
    </source>
</reference>
<evidence type="ECO:0000313" key="3">
    <source>
        <dbReference type="EMBL" id="SDM61026.1"/>
    </source>
</evidence>
<dbReference type="STRING" id="1137991.SAMN05660642_02856"/>
<keyword evidence="4" id="KW-1185">Reference proteome</keyword>
<keyword evidence="1" id="KW-0812">Transmembrane</keyword>
<dbReference type="AlphaFoldDB" id="A0A1G9UM75"/>
<gene>
    <name evidence="3" type="ORF">SAMN05660642_02856</name>
</gene>
<dbReference type="PANTHER" id="PTHR37574">
    <property type="entry name" value="LIPASE B"/>
    <property type="match status" value="1"/>
</dbReference>
<dbReference type="Proteomes" id="UP000198680">
    <property type="component" value="Unassembled WGS sequence"/>
</dbReference>
<sequence length="269" mass="26710">MLAGLSPARRRLVVTVLALAVVAVLVTGAALLLGRPSGAAGREPVSQDAPGPVLLVPGYGGSTAALQPLADRLTAEGRDATVVDVPGAGTGDLGAAADALGEAADAALERTGAESVDVVGYSAGGVTARLWVADGGAAVARRIVTLGSPHHGTTLADLAGRVAPEECPEACRQLTTASPLLAGLNAGDETPEGPAWISIWTAQDETVTPPESARLEGALELPVQSVCPGARVGHGDLPRHPLVQAMVLEELGAAPPAALGPDDCARLGG</sequence>
<keyword evidence="1" id="KW-1133">Transmembrane helix</keyword>
<dbReference type="RefSeq" id="WP_091219379.1">
    <property type="nucleotide sequence ID" value="NZ_FNHE01000007.1"/>
</dbReference>
<protein>
    <submittedName>
        <fullName evidence="3">Alpha/beta hydrolase family protein</fullName>
    </submittedName>
</protein>
<feature type="domain" description="AB hydrolase-1" evidence="2">
    <location>
        <begin position="52"/>
        <end position="159"/>
    </location>
</feature>
<dbReference type="InterPro" id="IPR053228">
    <property type="entry name" value="Stereospecific_Lipase"/>
</dbReference>